<protein>
    <submittedName>
        <fullName evidence="2">Uncharacterized protein</fullName>
    </submittedName>
</protein>
<sequence length="104" mass="11078">MEMEEKEECSRVANGVVVEGYWWWAAASTAQLGLGISAVRRGHAGESTFMPLKAFAVASLFVGAAASASMATLRFSGLQSVEDMKALGTNIRTGLGVRPRARDK</sequence>
<feature type="transmembrane region" description="Helical" evidence="1">
    <location>
        <begin position="21"/>
        <end position="40"/>
    </location>
</feature>
<evidence type="ECO:0000313" key="3">
    <source>
        <dbReference type="Proteomes" id="UP000653305"/>
    </source>
</evidence>
<feature type="transmembrane region" description="Helical" evidence="1">
    <location>
        <begin position="52"/>
        <end position="75"/>
    </location>
</feature>
<dbReference type="OrthoDB" id="1690282at2759"/>
<dbReference type="Proteomes" id="UP000653305">
    <property type="component" value="Unassembled WGS sequence"/>
</dbReference>
<dbReference type="AlphaFoldDB" id="A0A830C1T8"/>
<comment type="caution">
    <text evidence="2">The sequence shown here is derived from an EMBL/GenBank/DDBJ whole genome shotgun (WGS) entry which is preliminary data.</text>
</comment>
<proteinExistence type="predicted"/>
<keyword evidence="3" id="KW-1185">Reference proteome</keyword>
<dbReference type="PANTHER" id="PTHR37744">
    <property type="entry name" value="STAR LIPID TRANSFER-LIKE PROTEIN"/>
    <property type="match status" value="1"/>
</dbReference>
<name>A0A830C1T8_9LAMI</name>
<keyword evidence="1" id="KW-1133">Transmembrane helix</keyword>
<gene>
    <name evidence="2" type="ORF">PHJA_001253800</name>
</gene>
<evidence type="ECO:0000256" key="1">
    <source>
        <dbReference type="SAM" id="Phobius"/>
    </source>
</evidence>
<organism evidence="2 3">
    <name type="scientific">Phtheirospermum japonicum</name>
    <dbReference type="NCBI Taxonomy" id="374723"/>
    <lineage>
        <taxon>Eukaryota</taxon>
        <taxon>Viridiplantae</taxon>
        <taxon>Streptophyta</taxon>
        <taxon>Embryophyta</taxon>
        <taxon>Tracheophyta</taxon>
        <taxon>Spermatophyta</taxon>
        <taxon>Magnoliopsida</taxon>
        <taxon>eudicotyledons</taxon>
        <taxon>Gunneridae</taxon>
        <taxon>Pentapetalae</taxon>
        <taxon>asterids</taxon>
        <taxon>lamiids</taxon>
        <taxon>Lamiales</taxon>
        <taxon>Orobanchaceae</taxon>
        <taxon>Orobanchaceae incertae sedis</taxon>
        <taxon>Phtheirospermum</taxon>
    </lineage>
</organism>
<dbReference type="EMBL" id="BMAC01000235">
    <property type="protein sequence ID" value="GFP91098.1"/>
    <property type="molecule type" value="Genomic_DNA"/>
</dbReference>
<accession>A0A830C1T8</accession>
<evidence type="ECO:0000313" key="2">
    <source>
        <dbReference type="EMBL" id="GFP91098.1"/>
    </source>
</evidence>
<keyword evidence="1" id="KW-0472">Membrane</keyword>
<keyword evidence="1" id="KW-0812">Transmembrane</keyword>
<dbReference type="PANTHER" id="PTHR37744:SF1">
    <property type="entry name" value="STAR LIPID TRANSFER-LIKE PROTEIN"/>
    <property type="match status" value="1"/>
</dbReference>
<reference evidence="2" key="1">
    <citation type="submission" date="2020-07" db="EMBL/GenBank/DDBJ databases">
        <title>Ethylene signaling mediates host invasion by parasitic plants.</title>
        <authorList>
            <person name="Yoshida S."/>
        </authorList>
    </citation>
    <scope>NUCLEOTIDE SEQUENCE</scope>
    <source>
        <strain evidence="2">Okayama</strain>
    </source>
</reference>